<evidence type="ECO:0000259" key="2">
    <source>
        <dbReference type="Pfam" id="PF23831"/>
    </source>
</evidence>
<name>A0A381TMF1_9ZZZZ</name>
<keyword evidence="1" id="KW-0472">Membrane</keyword>
<organism evidence="3">
    <name type="scientific">marine metagenome</name>
    <dbReference type="NCBI Taxonomy" id="408172"/>
    <lineage>
        <taxon>unclassified sequences</taxon>
        <taxon>metagenomes</taxon>
        <taxon>ecological metagenomes</taxon>
    </lineage>
</organism>
<dbReference type="Pfam" id="PF23831">
    <property type="entry name" value="DUF7201"/>
    <property type="match status" value="1"/>
</dbReference>
<accession>A0A381TMF1</accession>
<keyword evidence="1" id="KW-1133">Transmembrane helix</keyword>
<reference evidence="3" key="1">
    <citation type="submission" date="2018-05" db="EMBL/GenBank/DDBJ databases">
        <authorList>
            <person name="Lanie J.A."/>
            <person name="Ng W.-L."/>
            <person name="Kazmierczak K.M."/>
            <person name="Andrzejewski T.M."/>
            <person name="Davidsen T.M."/>
            <person name="Wayne K.J."/>
            <person name="Tettelin H."/>
            <person name="Glass J.I."/>
            <person name="Rusch D."/>
            <person name="Podicherti R."/>
            <person name="Tsui H.-C.T."/>
            <person name="Winkler M.E."/>
        </authorList>
    </citation>
    <scope>NUCLEOTIDE SEQUENCE</scope>
</reference>
<dbReference type="AlphaFoldDB" id="A0A381TMF1"/>
<feature type="domain" description="DUF7201" evidence="2">
    <location>
        <begin position="7"/>
        <end position="139"/>
    </location>
</feature>
<keyword evidence="1" id="KW-0812">Transmembrane</keyword>
<feature type="transmembrane region" description="Helical" evidence="1">
    <location>
        <begin position="121"/>
        <end position="140"/>
    </location>
</feature>
<protein>
    <recommendedName>
        <fullName evidence="2">DUF7201 domain-containing protein</fullName>
    </recommendedName>
</protein>
<sequence length="141" mass="16241">MITMTENDLTTEVELLKREVGNVNVIHGRLDTAIEKLTEVSNCINRMLAVHEERLGQQEESQHRAAQEFTSDIKELHSRITTNTKELLATSTQQHKEHTEAIQKLRDDIARRVGVLEKWRWIIIGGSIVFGFVIQKLPIWS</sequence>
<evidence type="ECO:0000313" key="3">
    <source>
        <dbReference type="EMBL" id="SVA17029.1"/>
    </source>
</evidence>
<dbReference type="InterPro" id="IPR055625">
    <property type="entry name" value="DUF7201"/>
</dbReference>
<gene>
    <name evidence="3" type="ORF">METZ01_LOCUS69883</name>
</gene>
<evidence type="ECO:0000256" key="1">
    <source>
        <dbReference type="SAM" id="Phobius"/>
    </source>
</evidence>
<proteinExistence type="predicted"/>
<dbReference type="EMBL" id="UINC01004813">
    <property type="protein sequence ID" value="SVA17029.1"/>
    <property type="molecule type" value="Genomic_DNA"/>
</dbReference>